<feature type="transmembrane region" description="Helical" evidence="4">
    <location>
        <begin position="344"/>
        <end position="363"/>
    </location>
</feature>
<comment type="caution">
    <text evidence="5">The sequence shown here is derived from an EMBL/GenBank/DDBJ whole genome shotgun (WGS) entry which is preliminary data.</text>
</comment>
<dbReference type="PANTHER" id="PTHR43630">
    <property type="entry name" value="POLY-BETA-1,6-N-ACETYL-D-GLUCOSAMINE SYNTHASE"/>
    <property type="match status" value="1"/>
</dbReference>
<keyword evidence="4" id="KW-1133">Transmembrane helix</keyword>
<evidence type="ECO:0000256" key="4">
    <source>
        <dbReference type="SAM" id="Phobius"/>
    </source>
</evidence>
<evidence type="ECO:0000313" key="5">
    <source>
        <dbReference type="EMBL" id="MCP3427091.1"/>
    </source>
</evidence>
<comment type="similarity">
    <text evidence="1">Belongs to the glycosyltransferase 2 family.</text>
</comment>
<keyword evidence="4" id="KW-0472">Membrane</keyword>
<sequence length="494" mass="54171">MTLLLWVLSALVLVGTLPIVSSIVGYLLVMFHRTRDHLDRADPDAAPRVAVLVPAWNEAPVLRYSVDRMMGLDYPAERLRLVVVDDGSTDETPEILAAASARHPGRVVPLRRENGGQGKAHTLNHGLRTILADDWAEAVLITDADVVFTSGSIARMARHLRDPRVGAVTAFIREASQPASWVNRCIGYEYATAQLAARRAQNVVGAQACLAGGAQLHSRENLEAIGGRIDTGTLAEDTVTTLLTQLGGRRVVFDPHAECLAEEPASVVALWKQRLRWARGNLQVTRRFGEVFFRPSRRHRLWNPWFALQWYSTLYLPAFAVLASASLVTLWFLDGGVARLLFSAYWGLSALGFVFTTLYTLLLDRRIARRCWLQGVTFPGLISMATIAWVLVPGPADRLLAGAAGAAGLSWDAQVREWVLLAAYTWTSACMVAGWAVYRVDRVRALRPLVGPLMLVVGFGPLLCAVTFAAYVAELRGAAQTWEKTEKTGKVVAA</sequence>
<evidence type="ECO:0000256" key="2">
    <source>
        <dbReference type="ARBA" id="ARBA00022676"/>
    </source>
</evidence>
<dbReference type="RefSeq" id="WP_254168717.1">
    <property type="nucleotide sequence ID" value="NZ_JANAFB010000051.1"/>
</dbReference>
<keyword evidence="4" id="KW-0812">Transmembrane</keyword>
<dbReference type="Proteomes" id="UP001139502">
    <property type="component" value="Unassembled WGS sequence"/>
</dbReference>
<dbReference type="Pfam" id="PF13641">
    <property type="entry name" value="Glyco_tranf_2_3"/>
    <property type="match status" value="1"/>
</dbReference>
<evidence type="ECO:0000256" key="1">
    <source>
        <dbReference type="ARBA" id="ARBA00006739"/>
    </source>
</evidence>
<dbReference type="CDD" id="cd06423">
    <property type="entry name" value="CESA_like"/>
    <property type="match status" value="1"/>
</dbReference>
<gene>
    <name evidence="5" type="ORF">NBM05_13990</name>
</gene>
<accession>A0A9X2KME1</accession>
<keyword evidence="3" id="KW-0808">Transferase</keyword>
<keyword evidence="6" id="KW-1185">Reference proteome</keyword>
<dbReference type="EMBL" id="JANAFB010000051">
    <property type="protein sequence ID" value="MCP3427091.1"/>
    <property type="molecule type" value="Genomic_DNA"/>
</dbReference>
<dbReference type="SUPFAM" id="SSF53448">
    <property type="entry name" value="Nucleotide-diphospho-sugar transferases"/>
    <property type="match status" value="1"/>
</dbReference>
<feature type="transmembrane region" description="Helical" evidence="4">
    <location>
        <begin position="418"/>
        <end position="438"/>
    </location>
</feature>
<feature type="transmembrane region" description="Helical" evidence="4">
    <location>
        <begin position="450"/>
        <end position="473"/>
    </location>
</feature>
<dbReference type="AlphaFoldDB" id="A0A9X2KME1"/>
<keyword evidence="2" id="KW-0328">Glycosyltransferase</keyword>
<dbReference type="Gene3D" id="3.90.550.10">
    <property type="entry name" value="Spore Coat Polysaccharide Biosynthesis Protein SpsA, Chain A"/>
    <property type="match status" value="1"/>
</dbReference>
<feature type="transmembrane region" description="Helical" evidence="4">
    <location>
        <begin position="375"/>
        <end position="392"/>
    </location>
</feature>
<feature type="transmembrane region" description="Helical" evidence="4">
    <location>
        <begin position="308"/>
        <end position="332"/>
    </location>
</feature>
<protein>
    <submittedName>
        <fullName evidence="5">Glycosyltransferase family 2 protein</fullName>
    </submittedName>
</protein>
<dbReference type="InterPro" id="IPR029044">
    <property type="entry name" value="Nucleotide-diphossugar_trans"/>
</dbReference>
<evidence type="ECO:0000256" key="3">
    <source>
        <dbReference type="ARBA" id="ARBA00022679"/>
    </source>
</evidence>
<dbReference type="GO" id="GO:0016757">
    <property type="term" value="F:glycosyltransferase activity"/>
    <property type="evidence" value="ECO:0007669"/>
    <property type="project" value="UniProtKB-KW"/>
</dbReference>
<organism evidence="5 6">
    <name type="scientific">Rothia santali</name>
    <dbReference type="NCBI Taxonomy" id="2949643"/>
    <lineage>
        <taxon>Bacteria</taxon>
        <taxon>Bacillati</taxon>
        <taxon>Actinomycetota</taxon>
        <taxon>Actinomycetes</taxon>
        <taxon>Micrococcales</taxon>
        <taxon>Micrococcaceae</taxon>
        <taxon>Rothia</taxon>
    </lineage>
</organism>
<dbReference type="PANTHER" id="PTHR43630:SF1">
    <property type="entry name" value="POLY-BETA-1,6-N-ACETYL-D-GLUCOSAMINE SYNTHASE"/>
    <property type="match status" value="1"/>
</dbReference>
<name>A0A9X2KME1_9MICC</name>
<reference evidence="5" key="1">
    <citation type="submission" date="2022-06" db="EMBL/GenBank/DDBJ databases">
        <title>Rothia sp. isolated from sandalwood seedling.</title>
        <authorList>
            <person name="Tuikhar N."/>
            <person name="Kirdat K."/>
            <person name="Thorat V."/>
            <person name="Swetha P."/>
            <person name="Padma S."/>
            <person name="Sundararaj R."/>
            <person name="Yadav A."/>
        </authorList>
    </citation>
    <scope>NUCLEOTIDE SEQUENCE</scope>
    <source>
        <strain evidence="5">AR01</strain>
    </source>
</reference>
<feature type="transmembrane region" description="Helical" evidence="4">
    <location>
        <begin position="6"/>
        <end position="31"/>
    </location>
</feature>
<proteinExistence type="inferred from homology"/>
<evidence type="ECO:0000313" key="6">
    <source>
        <dbReference type="Proteomes" id="UP001139502"/>
    </source>
</evidence>